<proteinExistence type="predicted"/>
<keyword evidence="3" id="KW-1185">Reference proteome</keyword>
<gene>
    <name evidence="2" type="ORF">BHE18_04900</name>
</gene>
<organism evidence="2 3">
    <name type="scientific">Rossellomorea aquimaris</name>
    <dbReference type="NCBI Taxonomy" id="189382"/>
    <lineage>
        <taxon>Bacteria</taxon>
        <taxon>Bacillati</taxon>
        <taxon>Bacillota</taxon>
        <taxon>Bacilli</taxon>
        <taxon>Bacillales</taxon>
        <taxon>Bacillaceae</taxon>
        <taxon>Rossellomorea</taxon>
    </lineage>
</organism>
<dbReference type="AlphaFoldDB" id="A0A1J6WVV7"/>
<evidence type="ECO:0000313" key="3">
    <source>
        <dbReference type="Proteomes" id="UP000182062"/>
    </source>
</evidence>
<name>A0A1J6WVV7_9BACI</name>
<dbReference type="Proteomes" id="UP000182062">
    <property type="component" value="Unassembled WGS sequence"/>
</dbReference>
<dbReference type="EMBL" id="MINN01000074">
    <property type="protein sequence ID" value="OIU71983.1"/>
    <property type="molecule type" value="Genomic_DNA"/>
</dbReference>
<comment type="caution">
    <text evidence="2">The sequence shown here is derived from an EMBL/GenBank/DDBJ whole genome shotgun (WGS) entry which is preliminary data.</text>
</comment>
<dbReference type="OrthoDB" id="2364201at2"/>
<dbReference type="InterPro" id="IPR029442">
    <property type="entry name" value="GyrI-like"/>
</dbReference>
<evidence type="ECO:0000259" key="1">
    <source>
        <dbReference type="SMART" id="SM00871"/>
    </source>
</evidence>
<dbReference type="RefSeq" id="WP_071617647.1">
    <property type="nucleotide sequence ID" value="NZ_MINN01000074.1"/>
</dbReference>
<feature type="domain" description="AraC effector-binding" evidence="1">
    <location>
        <begin position="4"/>
        <end position="161"/>
    </location>
</feature>
<dbReference type="InterPro" id="IPR010499">
    <property type="entry name" value="AraC_E-bd"/>
</dbReference>
<evidence type="ECO:0000313" key="2">
    <source>
        <dbReference type="EMBL" id="OIU71983.1"/>
    </source>
</evidence>
<dbReference type="SMART" id="SM00871">
    <property type="entry name" value="AraC_E_bind"/>
    <property type="match status" value="1"/>
</dbReference>
<dbReference type="SUPFAM" id="SSF55136">
    <property type="entry name" value="Probable bacterial effector-binding domain"/>
    <property type="match status" value="1"/>
</dbReference>
<dbReference type="Gene3D" id="3.20.80.10">
    <property type="entry name" value="Regulatory factor, effector binding domain"/>
    <property type="match status" value="1"/>
</dbReference>
<protein>
    <submittedName>
        <fullName evidence="2">Transcriptional regulator</fullName>
    </submittedName>
</protein>
<accession>A0A1J6WVV7</accession>
<reference evidence="2 3" key="1">
    <citation type="submission" date="2016-09" db="EMBL/GenBank/DDBJ databases">
        <title>Bacillus aquimaris SAMM genome sequence reveals colonization and biosurfactant production capacities.</title>
        <authorList>
            <person name="Waghmode S.R."/>
            <person name="Suryavanshi M.V."/>
        </authorList>
    </citation>
    <scope>NUCLEOTIDE SEQUENCE [LARGE SCALE GENOMIC DNA]</scope>
    <source>
        <strain evidence="2 3">SAMM</strain>
    </source>
</reference>
<dbReference type="Pfam" id="PF06445">
    <property type="entry name" value="GyrI-like"/>
    <property type="match status" value="1"/>
</dbReference>
<sequence length="165" mass="19167">MEKSDYKVTDLPGYRAIGLKWEGGYSEVAALKEMIKMMSTRVTELEYAVDPQQQLGLSFHLRPDGFVHYSVYEVSHEQEVPEGMVEIKVSPMTYFCIHHPKGEDIGHTYSGIYQWVKENGDYSPWVEAGTKYYDDLPIKHERYPHDRDLNDPHFDILIPLAKKRA</sequence>
<dbReference type="InterPro" id="IPR011256">
    <property type="entry name" value="Reg_factor_effector_dom_sf"/>
</dbReference>